<dbReference type="KEGG" id="scac:106084095"/>
<dbReference type="VEuPathDB" id="VectorBase:SCAU012902"/>
<evidence type="ECO:0000313" key="3">
    <source>
        <dbReference type="Proteomes" id="UP000095300"/>
    </source>
</evidence>
<evidence type="ECO:0008006" key="4">
    <source>
        <dbReference type="Google" id="ProtNLM"/>
    </source>
</evidence>
<sequence>MASKNKNLQNFPESPSEEQNPTLSPVWYSPRTKSIAPSDSNILVCISRLEAIIKTTVEHFQKWNLAEKRGVQICLHIESIKSKAFELINSSEKSKDFTLYPSAMKPQCKNLAILSSICHDISVKTKDSLRQLKSLSKSPGSSNVIFYRSWQLPEYIAFLEDLSNRYEKEAEVKKAVAENIPHCTSKSELIRWTSLWECPQYVDAYVSALFLYFKEETANKNNS</sequence>
<organism evidence="2 3">
    <name type="scientific">Stomoxys calcitrans</name>
    <name type="common">Stable fly</name>
    <name type="synonym">Conops calcitrans</name>
    <dbReference type="NCBI Taxonomy" id="35570"/>
    <lineage>
        <taxon>Eukaryota</taxon>
        <taxon>Metazoa</taxon>
        <taxon>Ecdysozoa</taxon>
        <taxon>Arthropoda</taxon>
        <taxon>Hexapoda</taxon>
        <taxon>Insecta</taxon>
        <taxon>Pterygota</taxon>
        <taxon>Neoptera</taxon>
        <taxon>Endopterygota</taxon>
        <taxon>Diptera</taxon>
        <taxon>Brachycera</taxon>
        <taxon>Muscomorpha</taxon>
        <taxon>Muscoidea</taxon>
        <taxon>Muscidae</taxon>
        <taxon>Stomoxys</taxon>
    </lineage>
</organism>
<protein>
    <recommendedName>
        <fullName evidence="4">Cyclin-dependent kinase 2-interacting protein</fullName>
    </recommendedName>
</protein>
<gene>
    <name evidence="2" type="primary">106084095</name>
</gene>
<proteinExistence type="predicted"/>
<dbReference type="OrthoDB" id="17066at2759"/>
<reference evidence="2" key="1">
    <citation type="submission" date="2020-05" db="UniProtKB">
        <authorList>
            <consortium name="EnsemblMetazoa"/>
        </authorList>
    </citation>
    <scope>IDENTIFICATION</scope>
    <source>
        <strain evidence="2">USDA</strain>
    </source>
</reference>
<keyword evidence="3" id="KW-1185">Reference proteome</keyword>
<dbReference type="AlphaFoldDB" id="A0A1I8Q141"/>
<dbReference type="EnsemblMetazoa" id="SCAU012902-RA">
    <property type="protein sequence ID" value="SCAU012902-PA"/>
    <property type="gene ID" value="SCAU012902"/>
</dbReference>
<name>A0A1I8Q141_STOCA</name>
<feature type="region of interest" description="Disordered" evidence="1">
    <location>
        <begin position="1"/>
        <end position="23"/>
    </location>
</feature>
<evidence type="ECO:0000256" key="1">
    <source>
        <dbReference type="SAM" id="MobiDB-lite"/>
    </source>
</evidence>
<accession>A0A1I8Q141</accession>
<evidence type="ECO:0000313" key="2">
    <source>
        <dbReference type="EnsemblMetazoa" id="SCAU012902-PA"/>
    </source>
</evidence>
<dbReference type="STRING" id="35570.A0A1I8Q141"/>
<dbReference type="Proteomes" id="UP000095300">
    <property type="component" value="Unassembled WGS sequence"/>
</dbReference>